<dbReference type="Pfam" id="PF02163">
    <property type="entry name" value="Peptidase_M50"/>
    <property type="match status" value="1"/>
</dbReference>
<feature type="transmembrane region" description="Helical" evidence="13">
    <location>
        <begin position="605"/>
        <end position="622"/>
    </location>
</feature>
<evidence type="ECO:0000256" key="6">
    <source>
        <dbReference type="ARBA" id="ARBA00022670"/>
    </source>
</evidence>
<feature type="transmembrane region" description="Helical" evidence="13">
    <location>
        <begin position="481"/>
        <end position="503"/>
    </location>
</feature>
<feature type="transmembrane region" description="Helical" evidence="13">
    <location>
        <begin position="324"/>
        <end position="346"/>
    </location>
</feature>
<evidence type="ECO:0000313" key="15">
    <source>
        <dbReference type="EMBL" id="KAL3817744.1"/>
    </source>
</evidence>
<sequence>MHTSDIREFVTKSSSSSSSSSGDGRLQELKDRVEDLVRSSLGNEEADAMLLGLSSFSSKATAAAAGEDSTSSPGGDVRGGWSFDPPTDEEADRAIELIGSLPKSLRNALAMAAGYGGGYDSITDGREFVRNLHRQMEDGASAERLRGLYRMQRIAAGDVSAYERDGRGDGQGGGRQDVDVDVDGGEEYEIAGMSRLLATKIEERLENRTRAMELFPRSLQDADEDILPTWEDANVVFQLLDKSFMATERPVKVGGGYIIRGSNKRKSAGELLDVLDGMILKSNPAWMERYQISYVEIYSDDKEELFEDAILITPNKFVPIAPGFLSAASTAIAIFSSFVFCIDAFGENAVVMERLKEATDVASAGGTYDLAWFNELLVPMLVTLGAAQGVHELSHLLVAWSKQVILTAPTVLPSLGLPYLSFQNRIKTSPKRYGDLFDIAFVGPITGLTVSFVSLLVGLQLTTTVDQSTAQLLPSLPVGYLTQSALAGTIVDLVLGGGDGILLNQDAATQVPLHPVAIGGFLGLIIHALDLVPIGSTDGGRMSQAVLGRVWHLTFSSLVFLALFISSFTSDSSILLGFLFIYSFTQRDMEIPCKNEVDKVELPRAAAAVVAWFLAALILVPLR</sequence>
<evidence type="ECO:0000256" key="13">
    <source>
        <dbReference type="SAM" id="Phobius"/>
    </source>
</evidence>
<evidence type="ECO:0000256" key="12">
    <source>
        <dbReference type="SAM" id="MobiDB-lite"/>
    </source>
</evidence>
<keyword evidence="16" id="KW-1185">Reference proteome</keyword>
<evidence type="ECO:0000256" key="1">
    <source>
        <dbReference type="ARBA" id="ARBA00004141"/>
    </source>
</evidence>
<comment type="similarity">
    <text evidence="3">Belongs to the peptidase M50B family.</text>
</comment>
<keyword evidence="9" id="KW-0809">Transit peptide</keyword>
<dbReference type="GO" id="GO:0008233">
    <property type="term" value="F:peptidase activity"/>
    <property type="evidence" value="ECO:0007669"/>
    <property type="project" value="UniProtKB-KW"/>
</dbReference>
<evidence type="ECO:0000256" key="3">
    <source>
        <dbReference type="ARBA" id="ARBA00007931"/>
    </source>
</evidence>
<proteinExistence type="inferred from homology"/>
<evidence type="ECO:0000259" key="14">
    <source>
        <dbReference type="Pfam" id="PF02163"/>
    </source>
</evidence>
<dbReference type="InterPro" id="IPR044838">
    <property type="entry name" value="EGY1-like"/>
</dbReference>
<protein>
    <recommendedName>
        <fullName evidence="14">Peptidase M50 domain-containing protein</fullName>
    </recommendedName>
</protein>
<feature type="transmembrane region" description="Helical" evidence="13">
    <location>
        <begin position="436"/>
        <end position="461"/>
    </location>
</feature>
<dbReference type="GO" id="GO:0006508">
    <property type="term" value="P:proteolysis"/>
    <property type="evidence" value="ECO:0007669"/>
    <property type="project" value="UniProtKB-KW"/>
</dbReference>
<evidence type="ECO:0000256" key="8">
    <source>
        <dbReference type="ARBA" id="ARBA00022801"/>
    </source>
</evidence>
<dbReference type="EMBL" id="JALLPB020000093">
    <property type="protein sequence ID" value="KAL3817744.1"/>
    <property type="molecule type" value="Genomic_DNA"/>
</dbReference>
<dbReference type="GO" id="GO:0016020">
    <property type="term" value="C:membrane"/>
    <property type="evidence" value="ECO:0007669"/>
    <property type="project" value="UniProtKB-SubCell"/>
</dbReference>
<keyword evidence="6" id="KW-0645">Protease</keyword>
<evidence type="ECO:0000256" key="7">
    <source>
        <dbReference type="ARBA" id="ARBA00022692"/>
    </source>
</evidence>
<keyword evidence="8" id="KW-0378">Hydrolase</keyword>
<evidence type="ECO:0000313" key="16">
    <source>
        <dbReference type="Proteomes" id="UP001530377"/>
    </source>
</evidence>
<comment type="caution">
    <text evidence="15">The sequence shown here is derived from an EMBL/GenBank/DDBJ whole genome shotgun (WGS) entry which is preliminary data.</text>
</comment>
<dbReference type="PANTHER" id="PTHR31412">
    <property type="entry name" value="ZINC METALLOPROTEASE EGY1"/>
    <property type="match status" value="1"/>
</dbReference>
<comment type="subcellular location">
    <subcellularLocation>
        <location evidence="1">Membrane</location>
        <topology evidence="1">Multi-pass membrane protein</topology>
    </subcellularLocation>
    <subcellularLocation>
        <location evidence="2">Plastid</location>
        <location evidence="2">Chloroplast</location>
    </subcellularLocation>
</comment>
<keyword evidence="4" id="KW-0150">Chloroplast</keyword>
<feature type="transmembrane region" description="Helical" evidence="13">
    <location>
        <begin position="555"/>
        <end position="584"/>
    </location>
</feature>
<feature type="compositionally biased region" description="Basic and acidic residues" evidence="12">
    <location>
        <begin position="1"/>
        <end position="10"/>
    </location>
</feature>
<evidence type="ECO:0000256" key="11">
    <source>
        <dbReference type="ARBA" id="ARBA00023136"/>
    </source>
</evidence>
<gene>
    <name evidence="15" type="ORF">ACHAXA_010964</name>
</gene>
<feature type="transmembrane region" description="Helical" evidence="13">
    <location>
        <begin position="515"/>
        <end position="535"/>
    </location>
</feature>
<dbReference type="Proteomes" id="UP001530377">
    <property type="component" value="Unassembled WGS sequence"/>
</dbReference>
<evidence type="ECO:0000256" key="5">
    <source>
        <dbReference type="ARBA" id="ARBA00022640"/>
    </source>
</evidence>
<dbReference type="InterPro" id="IPR008915">
    <property type="entry name" value="Peptidase_M50"/>
</dbReference>
<evidence type="ECO:0000256" key="4">
    <source>
        <dbReference type="ARBA" id="ARBA00022528"/>
    </source>
</evidence>
<keyword evidence="10 13" id="KW-1133">Transmembrane helix</keyword>
<accession>A0ABD3RZT6</accession>
<reference evidence="15 16" key="1">
    <citation type="submission" date="2024-10" db="EMBL/GenBank/DDBJ databases">
        <title>Updated reference genomes for cyclostephanoid diatoms.</title>
        <authorList>
            <person name="Roberts W.R."/>
            <person name="Alverson A.J."/>
        </authorList>
    </citation>
    <scope>NUCLEOTIDE SEQUENCE [LARGE SCALE GENOMIC DNA]</scope>
    <source>
        <strain evidence="15 16">AJA228-03</strain>
    </source>
</reference>
<dbReference type="GO" id="GO:0009507">
    <property type="term" value="C:chloroplast"/>
    <property type="evidence" value="ECO:0007669"/>
    <property type="project" value="UniProtKB-SubCell"/>
</dbReference>
<dbReference type="PANTHER" id="PTHR31412:SF0">
    <property type="entry name" value="ZINC METALLOPROTEASE EGY1, CHLOROPLASTIC-RELATED"/>
    <property type="match status" value="1"/>
</dbReference>
<dbReference type="AlphaFoldDB" id="A0ABD3RZT6"/>
<name>A0ABD3RZT6_9STRA</name>
<feature type="domain" description="Peptidase M50" evidence="14">
    <location>
        <begin position="381"/>
        <end position="551"/>
    </location>
</feature>
<feature type="region of interest" description="Disordered" evidence="12">
    <location>
        <begin position="64"/>
        <end position="88"/>
    </location>
</feature>
<organism evidence="15 16">
    <name type="scientific">Cyclostephanos tholiformis</name>
    <dbReference type="NCBI Taxonomy" id="382380"/>
    <lineage>
        <taxon>Eukaryota</taxon>
        <taxon>Sar</taxon>
        <taxon>Stramenopiles</taxon>
        <taxon>Ochrophyta</taxon>
        <taxon>Bacillariophyta</taxon>
        <taxon>Coscinodiscophyceae</taxon>
        <taxon>Thalassiosirophycidae</taxon>
        <taxon>Stephanodiscales</taxon>
        <taxon>Stephanodiscaceae</taxon>
        <taxon>Cyclostephanos</taxon>
    </lineage>
</organism>
<evidence type="ECO:0000256" key="9">
    <source>
        <dbReference type="ARBA" id="ARBA00022946"/>
    </source>
</evidence>
<evidence type="ECO:0000256" key="2">
    <source>
        <dbReference type="ARBA" id="ARBA00004229"/>
    </source>
</evidence>
<keyword evidence="11 13" id="KW-0472">Membrane</keyword>
<evidence type="ECO:0000256" key="10">
    <source>
        <dbReference type="ARBA" id="ARBA00022989"/>
    </source>
</evidence>
<keyword evidence="7 13" id="KW-0812">Transmembrane</keyword>
<keyword evidence="5" id="KW-0934">Plastid</keyword>
<feature type="region of interest" description="Disordered" evidence="12">
    <location>
        <begin position="1"/>
        <end position="29"/>
    </location>
</feature>